<dbReference type="GO" id="GO:0005524">
    <property type="term" value="F:ATP binding"/>
    <property type="evidence" value="ECO:0007669"/>
    <property type="project" value="UniProtKB-KW"/>
</dbReference>
<keyword evidence="4" id="KW-0067">ATP-binding</keyword>
<evidence type="ECO:0000256" key="4">
    <source>
        <dbReference type="ARBA" id="ARBA00022840"/>
    </source>
</evidence>
<comment type="caution">
    <text evidence="8">The sequence shown here is derived from an EMBL/GenBank/DDBJ whole genome shotgun (WGS) entry which is preliminary data.</text>
</comment>
<evidence type="ECO:0000256" key="5">
    <source>
        <dbReference type="SAM" id="MobiDB-lite"/>
    </source>
</evidence>
<dbReference type="EMBL" id="AOSG01000058">
    <property type="protein sequence ID" value="EOR70835.1"/>
    <property type="molecule type" value="Genomic_DNA"/>
</dbReference>
<dbReference type="Pfam" id="PF00069">
    <property type="entry name" value="Pkinase"/>
    <property type="match status" value="1"/>
</dbReference>
<feature type="region of interest" description="Disordered" evidence="5">
    <location>
        <begin position="343"/>
        <end position="415"/>
    </location>
</feature>
<evidence type="ECO:0000313" key="8">
    <source>
        <dbReference type="EMBL" id="EOR70835.1"/>
    </source>
</evidence>
<evidence type="ECO:0000256" key="1">
    <source>
        <dbReference type="ARBA" id="ARBA00022679"/>
    </source>
</evidence>
<dbReference type="PANTHER" id="PTHR43289:SF34">
    <property type="entry name" value="SERINE_THREONINE-PROTEIN KINASE YBDM-RELATED"/>
    <property type="match status" value="1"/>
</dbReference>
<keyword evidence="6" id="KW-0812">Transmembrane</keyword>
<evidence type="ECO:0000256" key="3">
    <source>
        <dbReference type="ARBA" id="ARBA00022777"/>
    </source>
</evidence>
<reference evidence="8 9" key="1">
    <citation type="journal article" date="2013" name="Genome Announc.">
        <title>Draft Genome Sequence of the Lignocellulose Decomposer Thermobifida fusca Strain TM51.</title>
        <authorList>
            <person name="Toth A."/>
            <person name="Barna T."/>
            <person name="Nagy I."/>
            <person name="Horvath B."/>
            <person name="Nagy I."/>
            <person name="Tancsics A."/>
            <person name="Kriszt B."/>
            <person name="Baka E."/>
            <person name="Fekete C."/>
            <person name="Kukolya J."/>
        </authorList>
    </citation>
    <scope>NUCLEOTIDE SEQUENCE [LARGE SCALE GENOMIC DNA]</scope>
    <source>
        <strain evidence="8 9">TM51</strain>
    </source>
</reference>
<dbReference type="CDD" id="cd14014">
    <property type="entry name" value="STKc_PknB_like"/>
    <property type="match status" value="1"/>
</dbReference>
<feature type="compositionally biased region" description="Low complexity" evidence="5">
    <location>
        <begin position="343"/>
        <end position="374"/>
    </location>
</feature>
<keyword evidence="6" id="KW-1133">Transmembrane helix</keyword>
<keyword evidence="3 8" id="KW-0418">Kinase</keyword>
<protein>
    <submittedName>
        <fullName evidence="8">Tyrosine protein kinase:Serine/threonine protein kinase</fullName>
    </submittedName>
</protein>
<evidence type="ECO:0000313" key="9">
    <source>
        <dbReference type="Proteomes" id="UP000014184"/>
    </source>
</evidence>
<proteinExistence type="predicted"/>
<name>A0A9P2T9E2_THEFU</name>
<sequence>MSRRSERTISVLVPPDLAPTAPEDPRTIGPYVLVGRLGATETGSVYAAVHPDVEPEALLAVKVIPSSRVADEAARTRLEQRLRTLGAVDGRCYVPPVAFDVHGTPPWLATRYSPGTPLKQYIDQRGPLRLGRLTALAAGLGEALSALHSLDVVHGDLKPSSVLLSSAGPRLLDCALSGEAPAPAGSTPWLSPERLRGEAPTPASDVFSWGAVLAFAATGKPPFGTGTPEEVAERIASGSPDLSDAAEEIRSLLESALAADPAERPNIRELVRSSISLWESSLGTVGSEAGPGSGVTRVLTREWQGIVEPALLPRVVHLDDRARGKKSGLRSLTMPVPLLSRSTAQPASSAAAADAPDSTGPTSSGAAATAVTAQEDTEANTDTPAKAASAPSSSSSAPAAPPASSPSTGPSGSKGPNKRFLALVGGGAAAALLLLGGGVWAVSALRGDDPEPQDVTAQPDSAPEEAPQEEPPPAWDTGTLVVRLDSSSDVHLLAGPWPYTPVKPASGDDAFAGLNGREVTPEEWSEAWAPVPGVEEPLEALIASDAEVMCAHFCLNPDQVYVDEEGRGTYKVTGRDLGNYLSWGDAVIAEVTFGEPDPETGLPVITKVTELYPLPTA</sequence>
<dbReference type="InterPro" id="IPR000719">
    <property type="entry name" value="Prot_kinase_dom"/>
</dbReference>
<feature type="region of interest" description="Disordered" evidence="5">
    <location>
        <begin position="445"/>
        <end position="475"/>
    </location>
</feature>
<gene>
    <name evidence="8" type="ORF">TM51_10667</name>
</gene>
<dbReference type="RefSeq" id="WP_011292497.1">
    <property type="nucleotide sequence ID" value="NZ_AOSG01000058.1"/>
</dbReference>
<dbReference type="PANTHER" id="PTHR43289">
    <property type="entry name" value="MITOGEN-ACTIVATED PROTEIN KINASE KINASE KINASE 20-RELATED"/>
    <property type="match status" value="1"/>
</dbReference>
<dbReference type="Proteomes" id="UP000014184">
    <property type="component" value="Unassembled WGS sequence"/>
</dbReference>
<evidence type="ECO:0000256" key="2">
    <source>
        <dbReference type="ARBA" id="ARBA00022741"/>
    </source>
</evidence>
<dbReference type="PROSITE" id="PS50011">
    <property type="entry name" value="PROTEIN_KINASE_DOM"/>
    <property type="match status" value="1"/>
</dbReference>
<dbReference type="SUPFAM" id="SSF56112">
    <property type="entry name" value="Protein kinase-like (PK-like)"/>
    <property type="match status" value="1"/>
</dbReference>
<dbReference type="InterPro" id="IPR011009">
    <property type="entry name" value="Kinase-like_dom_sf"/>
</dbReference>
<feature type="transmembrane region" description="Helical" evidence="6">
    <location>
        <begin position="420"/>
        <end position="442"/>
    </location>
</feature>
<organism evidence="8 9">
    <name type="scientific">Thermobifida fusca TM51</name>
    <dbReference type="NCBI Taxonomy" id="1169414"/>
    <lineage>
        <taxon>Bacteria</taxon>
        <taxon>Bacillati</taxon>
        <taxon>Actinomycetota</taxon>
        <taxon>Actinomycetes</taxon>
        <taxon>Streptosporangiales</taxon>
        <taxon>Nocardiopsidaceae</taxon>
        <taxon>Thermobifida</taxon>
    </lineage>
</organism>
<keyword evidence="2" id="KW-0547">Nucleotide-binding</keyword>
<dbReference type="AlphaFoldDB" id="A0A9P2T9E2"/>
<feature type="compositionally biased region" description="Low complexity" evidence="5">
    <location>
        <begin position="405"/>
        <end position="415"/>
    </location>
</feature>
<keyword evidence="9" id="KW-1185">Reference proteome</keyword>
<keyword evidence="6" id="KW-0472">Membrane</keyword>
<evidence type="ECO:0000259" key="7">
    <source>
        <dbReference type="PROSITE" id="PS50011"/>
    </source>
</evidence>
<evidence type="ECO:0000256" key="6">
    <source>
        <dbReference type="SAM" id="Phobius"/>
    </source>
</evidence>
<dbReference type="GO" id="GO:0004674">
    <property type="term" value="F:protein serine/threonine kinase activity"/>
    <property type="evidence" value="ECO:0007669"/>
    <property type="project" value="TreeGrafter"/>
</dbReference>
<dbReference type="Gene3D" id="3.30.200.20">
    <property type="entry name" value="Phosphorylase Kinase, domain 1"/>
    <property type="match status" value="1"/>
</dbReference>
<accession>A0A9P2T9E2</accession>
<feature type="compositionally biased region" description="Low complexity" evidence="5">
    <location>
        <begin position="383"/>
        <end position="398"/>
    </location>
</feature>
<feature type="domain" description="Protein kinase" evidence="7">
    <location>
        <begin position="31"/>
        <end position="277"/>
    </location>
</feature>
<dbReference type="Gene3D" id="1.10.510.10">
    <property type="entry name" value="Transferase(Phosphotransferase) domain 1"/>
    <property type="match status" value="1"/>
</dbReference>
<keyword evidence="1" id="KW-0808">Transferase</keyword>